<evidence type="ECO:0000256" key="5">
    <source>
        <dbReference type="ARBA" id="ARBA00023295"/>
    </source>
</evidence>
<dbReference type="EMBL" id="VTOU01000002">
    <property type="protein sequence ID" value="TZG27733.1"/>
    <property type="molecule type" value="Genomic_DNA"/>
</dbReference>
<gene>
    <name evidence="7" type="primary">nagZ</name>
    <name evidence="7" type="ORF">FYJ91_09195</name>
</gene>
<feature type="domain" description="Glycoside hydrolase family 3 N-terminal" evidence="6">
    <location>
        <begin position="24"/>
        <end position="310"/>
    </location>
</feature>
<dbReference type="InterPro" id="IPR017853">
    <property type="entry name" value="GH"/>
</dbReference>
<dbReference type="EC" id="3.2.1.52" evidence="3"/>
<keyword evidence="4 7" id="KW-0378">Hydrolase</keyword>
<dbReference type="PANTHER" id="PTHR30480">
    <property type="entry name" value="BETA-HEXOSAMINIDASE-RELATED"/>
    <property type="match status" value="1"/>
</dbReference>
<comment type="similarity">
    <text evidence="2">Belongs to the glycosyl hydrolase 3 family.</text>
</comment>
<keyword evidence="8" id="KW-1185">Reference proteome</keyword>
<dbReference type="InterPro" id="IPR036962">
    <property type="entry name" value="Glyco_hydro_3_N_sf"/>
</dbReference>
<dbReference type="InterPro" id="IPR050226">
    <property type="entry name" value="NagZ_Beta-hexosaminidase"/>
</dbReference>
<evidence type="ECO:0000313" key="7">
    <source>
        <dbReference type="EMBL" id="TZG27733.1"/>
    </source>
</evidence>
<dbReference type="GO" id="GO:0004563">
    <property type="term" value="F:beta-N-acetylhexosaminidase activity"/>
    <property type="evidence" value="ECO:0007669"/>
    <property type="project" value="UniProtKB-EC"/>
</dbReference>
<dbReference type="Pfam" id="PF00933">
    <property type="entry name" value="Glyco_hydro_3"/>
    <property type="match status" value="1"/>
</dbReference>
<dbReference type="GO" id="GO:0009254">
    <property type="term" value="P:peptidoglycan turnover"/>
    <property type="evidence" value="ECO:0007669"/>
    <property type="project" value="TreeGrafter"/>
</dbReference>
<dbReference type="InterPro" id="IPR001764">
    <property type="entry name" value="Glyco_hydro_3_N"/>
</dbReference>
<evidence type="ECO:0000259" key="6">
    <source>
        <dbReference type="Pfam" id="PF00933"/>
    </source>
</evidence>
<protein>
    <recommendedName>
        <fullName evidence="3">beta-N-acetylhexosaminidase</fullName>
        <ecNumber evidence="3">3.2.1.52</ecNumber>
    </recommendedName>
</protein>
<dbReference type="Proteomes" id="UP000322077">
    <property type="component" value="Unassembled WGS sequence"/>
</dbReference>
<dbReference type="GO" id="GO:0005975">
    <property type="term" value="P:carbohydrate metabolic process"/>
    <property type="evidence" value="ECO:0007669"/>
    <property type="project" value="InterPro"/>
</dbReference>
<dbReference type="AlphaFoldDB" id="A0A5D9C8N4"/>
<name>A0A5D9C8N4_9SPHN</name>
<evidence type="ECO:0000313" key="8">
    <source>
        <dbReference type="Proteomes" id="UP000322077"/>
    </source>
</evidence>
<organism evidence="7 8">
    <name type="scientific">Sphingomonas montanisoli</name>
    <dbReference type="NCBI Taxonomy" id="2606412"/>
    <lineage>
        <taxon>Bacteria</taxon>
        <taxon>Pseudomonadati</taxon>
        <taxon>Pseudomonadota</taxon>
        <taxon>Alphaproteobacteria</taxon>
        <taxon>Sphingomonadales</taxon>
        <taxon>Sphingomonadaceae</taxon>
        <taxon>Sphingomonas</taxon>
    </lineage>
</organism>
<dbReference type="PANTHER" id="PTHR30480:SF13">
    <property type="entry name" value="BETA-HEXOSAMINIDASE"/>
    <property type="match status" value="1"/>
</dbReference>
<comment type="caution">
    <text evidence="7">The sequence shown here is derived from an EMBL/GenBank/DDBJ whole genome shotgun (WGS) entry which is preliminary data.</text>
</comment>
<evidence type="ECO:0000256" key="3">
    <source>
        <dbReference type="ARBA" id="ARBA00012663"/>
    </source>
</evidence>
<evidence type="ECO:0000256" key="2">
    <source>
        <dbReference type="ARBA" id="ARBA00005336"/>
    </source>
</evidence>
<dbReference type="Gene3D" id="3.20.20.300">
    <property type="entry name" value="Glycoside hydrolase, family 3, N-terminal domain"/>
    <property type="match status" value="1"/>
</dbReference>
<dbReference type="NCBIfam" id="NF003740">
    <property type="entry name" value="PRK05337.1"/>
    <property type="match status" value="1"/>
</dbReference>
<dbReference type="PROSITE" id="PS00775">
    <property type="entry name" value="GLYCOSYL_HYDROL_F3"/>
    <property type="match status" value="1"/>
</dbReference>
<dbReference type="RefSeq" id="WP_149521945.1">
    <property type="nucleotide sequence ID" value="NZ_VTOU01000002.1"/>
</dbReference>
<keyword evidence="5 7" id="KW-0326">Glycosidase</keyword>
<dbReference type="InterPro" id="IPR019800">
    <property type="entry name" value="Glyco_hydro_3_AS"/>
</dbReference>
<evidence type="ECO:0000256" key="4">
    <source>
        <dbReference type="ARBA" id="ARBA00022801"/>
    </source>
</evidence>
<dbReference type="SUPFAM" id="SSF51445">
    <property type="entry name" value="(Trans)glycosidases"/>
    <property type="match status" value="1"/>
</dbReference>
<comment type="catalytic activity">
    <reaction evidence="1">
        <text>Hydrolysis of terminal non-reducing N-acetyl-D-hexosamine residues in N-acetyl-beta-D-hexosaminides.</text>
        <dbReference type="EC" id="3.2.1.52"/>
    </reaction>
</comment>
<sequence length="347" mass="36533">MTPLFLGLSGPVLTDDERAFFASIDPAGFVLFRRNVEDPSQLRALTDSLRDLSGRAGLPIMVDQEGGRVARMQPPHWPAFPKGEAFDRLYDIAPITAIEASRLNAMALAAILRDAGINIDLLPLLDVRQPGAHDIIGDRALGADPVRVAAMGRAVIEGLAAGGVVGVVKHMPGHGRAMADSHVELPVVDADIHALETDLAPFIALKGAPMAMTAHVVYRAWDADHCATLSPTVIGDVIRGRIGFDGLLMTDDLGMHALSGDFGTRAEQALAAGCDIILHCSGKLEEMEAVAGAVGPISDVAKSRLDRAMATIEGAISSRSLADLMAERDAMMAPVLDTAVGADPTNY</sequence>
<accession>A0A5D9C8N4</accession>
<proteinExistence type="inferred from homology"/>
<reference evidence="7 8" key="1">
    <citation type="submission" date="2019-08" db="EMBL/GenBank/DDBJ databases">
        <authorList>
            <person name="Wang G."/>
            <person name="Xu Z."/>
        </authorList>
    </citation>
    <scope>NUCLEOTIDE SEQUENCE [LARGE SCALE GENOMIC DNA]</scope>
    <source>
        <strain evidence="7 8">ZX</strain>
    </source>
</reference>
<evidence type="ECO:0000256" key="1">
    <source>
        <dbReference type="ARBA" id="ARBA00001231"/>
    </source>
</evidence>